<sequence>MSLPCFPSGVGLFYLATLEWLLTSNTDGFYPLFLENTVTVLGQCFSCVGAHESRIILLLSSKKGFQWCYTQQSLKVFDLKIL</sequence>
<evidence type="ECO:0000313" key="2">
    <source>
        <dbReference type="Proteomes" id="UP000516716"/>
    </source>
</evidence>
<keyword evidence="2" id="KW-1185">Reference proteome</keyword>
<dbReference type="GeneID" id="65132120"/>
<evidence type="ECO:0000313" key="1">
    <source>
        <dbReference type="EMBL" id="QOC56884.1"/>
    </source>
</evidence>
<organism evidence="1 2">
    <name type="scientific">Bacillus phage Baseball_field</name>
    <dbReference type="NCBI Taxonomy" id="2756144"/>
    <lineage>
        <taxon>Viruses</taxon>
        <taxon>Duplodnaviria</taxon>
        <taxon>Heunggongvirae</taxon>
        <taxon>Uroviricota</taxon>
        <taxon>Caudoviricetes</taxon>
        <taxon>Salasmaviridae</taxon>
        <taxon>Northropvirinae</taxon>
        <taxon>Claudivirus</taxon>
        <taxon>Claudivirus baseballfield</taxon>
    </lineage>
</organism>
<dbReference type="KEGG" id="vg:65132120"/>
<accession>A0A7L7SSC7</accession>
<dbReference type="RefSeq" id="YP_010113588.1">
    <property type="nucleotide sequence ID" value="NC_055905.1"/>
</dbReference>
<dbReference type="Proteomes" id="UP000516716">
    <property type="component" value="Segment"/>
</dbReference>
<reference evidence="1 2" key="1">
    <citation type="submission" date="2020-07" db="EMBL/GenBank/DDBJ databases">
        <authorList>
            <person name="Greguske E."/>
        </authorList>
    </citation>
    <scope>NUCLEOTIDE SEQUENCE [LARGE SCALE GENOMIC DNA]</scope>
</reference>
<proteinExistence type="predicted"/>
<name>A0A7L7SSC7_9CAUD</name>
<dbReference type="EMBL" id="MT777452">
    <property type="protein sequence ID" value="QOC56884.1"/>
    <property type="molecule type" value="Genomic_DNA"/>
</dbReference>
<protein>
    <submittedName>
        <fullName evidence="1">Uncharacterized protein</fullName>
    </submittedName>
</protein>